<dbReference type="RefSeq" id="WP_101678956.1">
    <property type="nucleotide sequence ID" value="NZ_CP136958.1"/>
</dbReference>
<dbReference type="EMBL" id="CP136958">
    <property type="protein sequence ID" value="WOT03409.1"/>
    <property type="molecule type" value="Genomic_DNA"/>
</dbReference>
<name>A0AAF1BTQ3_9CORY</name>
<proteinExistence type="predicted"/>
<evidence type="ECO:0000313" key="2">
    <source>
        <dbReference type="Proteomes" id="UP000234560"/>
    </source>
</evidence>
<organism evidence="1 2">
    <name type="scientific">Corynebacterium pyruviciproducens</name>
    <dbReference type="NCBI Taxonomy" id="598660"/>
    <lineage>
        <taxon>Bacteria</taxon>
        <taxon>Bacillati</taxon>
        <taxon>Actinomycetota</taxon>
        <taxon>Actinomycetes</taxon>
        <taxon>Mycobacteriales</taxon>
        <taxon>Corynebacteriaceae</taxon>
        <taxon>Corynebacterium</taxon>
    </lineage>
</organism>
<reference evidence="1" key="1">
    <citation type="submission" date="2017-12" db="EMBL/GenBank/DDBJ databases">
        <authorList>
            <person name="Thomas-White K."/>
            <person name="Wolfe A.J."/>
        </authorList>
    </citation>
    <scope>NUCLEOTIDE SEQUENCE</scope>
    <source>
        <strain evidence="1">UMB0763</strain>
    </source>
</reference>
<dbReference type="AlphaFoldDB" id="A0AAF1BTQ3"/>
<gene>
    <name evidence="1" type="ORF">CYJ47_06555</name>
</gene>
<accession>A0AAF1BTQ3</accession>
<dbReference type="Proteomes" id="UP000234560">
    <property type="component" value="Chromosome"/>
</dbReference>
<dbReference type="KEGG" id="cpyr:CYJ47_06555"/>
<sequence length="110" mass="12940">MLVNYEDAPELVQQRLFPTPEETYFPPISVERGPVEWAQVHTPDYDMVSFATTYENKLITADFVYFTSVGYLTCELTPDITYEGVFRDLKSFNSKFEDLCKEIDNRRNYK</sequence>
<evidence type="ECO:0000313" key="1">
    <source>
        <dbReference type="EMBL" id="WOT03409.1"/>
    </source>
</evidence>
<protein>
    <submittedName>
        <fullName evidence="1">Uncharacterized protein</fullName>
    </submittedName>
</protein>
<reference evidence="1" key="2">
    <citation type="submission" date="2023-10" db="EMBL/GenBank/DDBJ databases">
        <authorList>
            <person name="Choi B."/>
        </authorList>
    </citation>
    <scope>NUCLEOTIDE SEQUENCE</scope>
    <source>
        <strain evidence="1">UMB0763</strain>
    </source>
</reference>